<gene>
    <name evidence="1" type="ORF">BDN72DRAFT_834269</name>
</gene>
<evidence type="ECO:0000313" key="2">
    <source>
        <dbReference type="Proteomes" id="UP000308600"/>
    </source>
</evidence>
<accession>A0ACD3B778</accession>
<evidence type="ECO:0000313" key="1">
    <source>
        <dbReference type="EMBL" id="TFK73938.1"/>
    </source>
</evidence>
<sequence>MDKTKSKLAAFFDNDEDDSSYPQKAVDSAKLSQYASGKVRKSRREKEQELAELKKKEEEANAAKAYAEFLDAFEGEDVSRRKAGSSFVKSSNEEKAVYVPASGGPSHFKSRHEPSNNVLQQPPSPPPVAPKPKGKRAMDAFLEEIKREQAEREARYGRHAHREGKSVTALAAYEGQSGSKDRGDPQTSNVFVANLPQHVTEQTLGQFFAKYGPVGSVKVMWPRADGTSGPGADMTASRRTKNTGLSGFVSFMKRKDAEIALRELDGFDWGGSVLRVGWSKAVPIAAKPMFTSSEYKSGRGRSRSRSAAHSYSRSNSRSRSRSPRRRSRTPAHQSRHYHSRSRSRDRKRSRSRGYGKRHYDSHSRSPHRKRSRSHDRPHVIEDDGVTDTFIRAVAAEVKGQDAKYEEKLREREQSNPKFGFMLQKNHRRHAFYRGLIESEREIHPEFDDEGYNSVYSTDSAEEEERERVKKNTLGKLARKRFEAMVRAMSGKRGEIARCMAFCLEHAEAAHEVADIIVASLLVDGTAVPRKLARLHLICDILHNSAASVPSAWKFRQEFQSRLGIVFDHMANIYHSFPGRITAETFKKQITAVVDVWEDWIVFPADFTFELRIRLEGAVKEAQTQTKVSTEAHDTETPFISRFKASSFQLAAEGAVMDTTEDVDGEPISGDVDGEPIDDVDGVSVDDIDGDPLDDLDGVPLDDVDGDPLDEGVLIDIDGEALDGEPIDGDPIESVGEITAMSAPRVQNDSDGEPMDQSDDDA</sequence>
<protein>
    <submittedName>
        <fullName evidence="1">Uncharacterized protein</fullName>
    </submittedName>
</protein>
<dbReference type="EMBL" id="ML208272">
    <property type="protein sequence ID" value="TFK73938.1"/>
    <property type="molecule type" value="Genomic_DNA"/>
</dbReference>
<organism evidence="1 2">
    <name type="scientific">Pluteus cervinus</name>
    <dbReference type="NCBI Taxonomy" id="181527"/>
    <lineage>
        <taxon>Eukaryota</taxon>
        <taxon>Fungi</taxon>
        <taxon>Dikarya</taxon>
        <taxon>Basidiomycota</taxon>
        <taxon>Agaricomycotina</taxon>
        <taxon>Agaricomycetes</taxon>
        <taxon>Agaricomycetidae</taxon>
        <taxon>Agaricales</taxon>
        <taxon>Pluteineae</taxon>
        <taxon>Pluteaceae</taxon>
        <taxon>Pluteus</taxon>
    </lineage>
</organism>
<keyword evidence="2" id="KW-1185">Reference proteome</keyword>
<dbReference type="Proteomes" id="UP000308600">
    <property type="component" value="Unassembled WGS sequence"/>
</dbReference>
<reference evidence="1 2" key="1">
    <citation type="journal article" date="2019" name="Nat. Ecol. Evol.">
        <title>Megaphylogeny resolves global patterns of mushroom evolution.</title>
        <authorList>
            <person name="Varga T."/>
            <person name="Krizsan K."/>
            <person name="Foldi C."/>
            <person name="Dima B."/>
            <person name="Sanchez-Garcia M."/>
            <person name="Sanchez-Ramirez S."/>
            <person name="Szollosi G.J."/>
            <person name="Szarkandi J.G."/>
            <person name="Papp V."/>
            <person name="Albert L."/>
            <person name="Andreopoulos W."/>
            <person name="Angelini C."/>
            <person name="Antonin V."/>
            <person name="Barry K.W."/>
            <person name="Bougher N.L."/>
            <person name="Buchanan P."/>
            <person name="Buyck B."/>
            <person name="Bense V."/>
            <person name="Catcheside P."/>
            <person name="Chovatia M."/>
            <person name="Cooper J."/>
            <person name="Damon W."/>
            <person name="Desjardin D."/>
            <person name="Finy P."/>
            <person name="Geml J."/>
            <person name="Haridas S."/>
            <person name="Hughes K."/>
            <person name="Justo A."/>
            <person name="Karasinski D."/>
            <person name="Kautmanova I."/>
            <person name="Kiss B."/>
            <person name="Kocsube S."/>
            <person name="Kotiranta H."/>
            <person name="LaButti K.M."/>
            <person name="Lechner B.E."/>
            <person name="Liimatainen K."/>
            <person name="Lipzen A."/>
            <person name="Lukacs Z."/>
            <person name="Mihaltcheva S."/>
            <person name="Morgado L.N."/>
            <person name="Niskanen T."/>
            <person name="Noordeloos M.E."/>
            <person name="Ohm R.A."/>
            <person name="Ortiz-Santana B."/>
            <person name="Ovrebo C."/>
            <person name="Racz N."/>
            <person name="Riley R."/>
            <person name="Savchenko A."/>
            <person name="Shiryaev A."/>
            <person name="Soop K."/>
            <person name="Spirin V."/>
            <person name="Szebenyi C."/>
            <person name="Tomsovsky M."/>
            <person name="Tulloss R.E."/>
            <person name="Uehling J."/>
            <person name="Grigoriev I.V."/>
            <person name="Vagvolgyi C."/>
            <person name="Papp T."/>
            <person name="Martin F.M."/>
            <person name="Miettinen O."/>
            <person name="Hibbett D.S."/>
            <person name="Nagy L.G."/>
        </authorList>
    </citation>
    <scope>NUCLEOTIDE SEQUENCE [LARGE SCALE GENOMIC DNA]</scope>
    <source>
        <strain evidence="1 2">NL-1719</strain>
    </source>
</reference>
<name>A0ACD3B778_9AGAR</name>
<proteinExistence type="predicted"/>